<evidence type="ECO:0000313" key="5">
    <source>
        <dbReference type="Proteomes" id="UP000230066"/>
    </source>
</evidence>
<proteinExistence type="predicted"/>
<evidence type="ECO:0000313" key="4">
    <source>
        <dbReference type="EMBL" id="THD23527.1"/>
    </source>
</evidence>
<dbReference type="EMBL" id="JXXN02002096">
    <property type="protein sequence ID" value="THD23527.1"/>
    <property type="molecule type" value="Genomic_DNA"/>
</dbReference>
<feature type="region of interest" description="Disordered" evidence="2">
    <location>
        <begin position="1"/>
        <end position="74"/>
    </location>
</feature>
<dbReference type="PANTHER" id="PTHR21625">
    <property type="entry name" value="NYD-SP28 PROTEIN"/>
    <property type="match status" value="1"/>
</dbReference>
<dbReference type="AlphaFoldDB" id="A0A4E0RSL6"/>
<dbReference type="Proteomes" id="UP000230066">
    <property type="component" value="Unassembled WGS sequence"/>
</dbReference>
<reference evidence="4" key="1">
    <citation type="submission" date="2019-03" db="EMBL/GenBank/DDBJ databases">
        <title>Improved annotation for the trematode Fasciola hepatica.</title>
        <authorList>
            <person name="Choi Y.-J."/>
            <person name="Martin J."/>
            <person name="Mitreva M."/>
        </authorList>
    </citation>
    <scope>NUCLEOTIDE SEQUENCE [LARGE SCALE GENOMIC DNA]</scope>
</reference>
<dbReference type="InterPro" id="IPR029440">
    <property type="entry name" value="DRC1_C"/>
</dbReference>
<feature type="compositionally biased region" description="Polar residues" evidence="2">
    <location>
        <begin position="145"/>
        <end position="160"/>
    </location>
</feature>
<feature type="region of interest" description="Disordered" evidence="2">
    <location>
        <begin position="117"/>
        <end position="174"/>
    </location>
</feature>
<dbReference type="GO" id="GO:0003352">
    <property type="term" value="P:regulation of cilium movement"/>
    <property type="evidence" value="ECO:0007669"/>
    <property type="project" value="TreeGrafter"/>
</dbReference>
<accession>A0A4E0RSL6</accession>
<dbReference type="GO" id="GO:0070286">
    <property type="term" value="P:axonemal dynein complex assembly"/>
    <property type="evidence" value="ECO:0007669"/>
    <property type="project" value="InterPro"/>
</dbReference>
<feature type="compositionally biased region" description="Basic and acidic residues" evidence="2">
    <location>
        <begin position="13"/>
        <end position="25"/>
    </location>
</feature>
<dbReference type="InterPro" id="IPR039750">
    <property type="entry name" value="DRC1/DRC2"/>
</dbReference>
<feature type="compositionally biased region" description="Polar residues" evidence="2">
    <location>
        <begin position="43"/>
        <end position="54"/>
    </location>
</feature>
<organism evidence="4 5">
    <name type="scientific">Fasciola hepatica</name>
    <name type="common">Liver fluke</name>
    <dbReference type="NCBI Taxonomy" id="6192"/>
    <lineage>
        <taxon>Eukaryota</taxon>
        <taxon>Metazoa</taxon>
        <taxon>Spiralia</taxon>
        <taxon>Lophotrochozoa</taxon>
        <taxon>Platyhelminthes</taxon>
        <taxon>Trematoda</taxon>
        <taxon>Digenea</taxon>
        <taxon>Plagiorchiida</taxon>
        <taxon>Echinostomata</taxon>
        <taxon>Echinostomatoidea</taxon>
        <taxon>Fasciolidae</taxon>
        <taxon>Fasciola</taxon>
    </lineage>
</organism>
<dbReference type="GO" id="GO:0005858">
    <property type="term" value="C:axonemal dynein complex"/>
    <property type="evidence" value="ECO:0007669"/>
    <property type="project" value="InterPro"/>
</dbReference>
<evidence type="ECO:0000259" key="3">
    <source>
        <dbReference type="Pfam" id="PF14775"/>
    </source>
</evidence>
<feature type="compositionally biased region" description="Basic and acidic residues" evidence="2">
    <location>
        <begin position="126"/>
        <end position="144"/>
    </location>
</feature>
<evidence type="ECO:0000256" key="2">
    <source>
        <dbReference type="SAM" id="MobiDB-lite"/>
    </source>
</evidence>
<comment type="caution">
    <text evidence="4">The sequence shown here is derived from an EMBL/GenBank/DDBJ whole genome shotgun (WGS) entry which is preliminary data.</text>
</comment>
<dbReference type="PANTHER" id="PTHR21625:SF1">
    <property type="entry name" value="DYNEIN REGULATORY COMPLEX PROTEIN 1"/>
    <property type="match status" value="1"/>
</dbReference>
<dbReference type="Pfam" id="PF14775">
    <property type="entry name" value="NYD-SP28_assoc"/>
    <property type="match status" value="1"/>
</dbReference>
<sequence length="256" mass="29321">MTSTDEAMTVDVHPNEPNEVPELRSEPMGLVKRSSMGTPRATEYTTDALDSTKQPLWGVDSSHKDPDPKHTSVSEVTEITIPPMDDDQTQQKCWSLIAPVNVVSALHQFTVEMQRLRSRCPGRTRSRPDGTSEMDQSRRLRSDSKYSANDSKSMISSTNAGPPAVEPDKRDDTHDESYWDKYAYQIVSEETEKVWDHLYCALERYLAILKNRSQVIRETDALRRQNEELRHLLQQYLSAKVNYELQIPPVKTLQLE</sequence>
<feature type="coiled-coil region" evidence="1">
    <location>
        <begin position="219"/>
        <end position="246"/>
    </location>
</feature>
<gene>
    <name evidence="4" type="ORF">D915_005551</name>
</gene>
<name>A0A4E0RSL6_FASHE</name>
<keyword evidence="1" id="KW-0175">Coiled coil</keyword>
<evidence type="ECO:0000256" key="1">
    <source>
        <dbReference type="SAM" id="Coils"/>
    </source>
</evidence>
<feature type="compositionally biased region" description="Basic and acidic residues" evidence="2">
    <location>
        <begin position="61"/>
        <end position="72"/>
    </location>
</feature>
<feature type="domain" description="Dynein regulatory complex protein 1 C-terminal" evidence="3">
    <location>
        <begin position="178"/>
        <end position="237"/>
    </location>
</feature>
<dbReference type="GO" id="GO:0060285">
    <property type="term" value="P:cilium-dependent cell motility"/>
    <property type="evidence" value="ECO:0007669"/>
    <property type="project" value="TreeGrafter"/>
</dbReference>
<protein>
    <submittedName>
        <fullName evidence="4">UPF0407 protein C2orf39 protein</fullName>
    </submittedName>
</protein>
<keyword evidence="5" id="KW-1185">Reference proteome</keyword>